<protein>
    <submittedName>
        <fullName evidence="1">Uncharacterized protein</fullName>
    </submittedName>
</protein>
<name>A0ABW0W1R4_9BACL</name>
<dbReference type="Proteomes" id="UP001596047">
    <property type="component" value="Unassembled WGS sequence"/>
</dbReference>
<evidence type="ECO:0000313" key="2">
    <source>
        <dbReference type="Proteomes" id="UP001596047"/>
    </source>
</evidence>
<sequence>MSDFLALRKIVNEFDPVGLIGVGAPEDEHDNLTQKLIRSLYDHKLESVKDLLIDCYEEVETN</sequence>
<reference evidence="2" key="1">
    <citation type="journal article" date="2019" name="Int. J. Syst. Evol. Microbiol.">
        <title>The Global Catalogue of Microorganisms (GCM) 10K type strain sequencing project: providing services to taxonomists for standard genome sequencing and annotation.</title>
        <authorList>
            <consortium name="The Broad Institute Genomics Platform"/>
            <consortium name="The Broad Institute Genome Sequencing Center for Infectious Disease"/>
            <person name="Wu L."/>
            <person name="Ma J."/>
        </authorList>
    </citation>
    <scope>NUCLEOTIDE SEQUENCE [LARGE SCALE GENOMIC DNA]</scope>
    <source>
        <strain evidence="2">CGMCC 1.3240</strain>
    </source>
</reference>
<proteinExistence type="predicted"/>
<gene>
    <name evidence="1" type="ORF">ACFPYJ_20210</name>
</gene>
<comment type="caution">
    <text evidence="1">The sequence shown here is derived from an EMBL/GenBank/DDBJ whole genome shotgun (WGS) entry which is preliminary data.</text>
</comment>
<dbReference type="EMBL" id="JBHSOW010000074">
    <property type="protein sequence ID" value="MFC5651393.1"/>
    <property type="molecule type" value="Genomic_DNA"/>
</dbReference>
<evidence type="ECO:0000313" key="1">
    <source>
        <dbReference type="EMBL" id="MFC5651393.1"/>
    </source>
</evidence>
<accession>A0ABW0W1R4</accession>
<keyword evidence="2" id="KW-1185">Reference proteome</keyword>
<dbReference type="RefSeq" id="WP_379190016.1">
    <property type="nucleotide sequence ID" value="NZ_JBHSOW010000074.1"/>
</dbReference>
<organism evidence="1 2">
    <name type="scientific">Paenibacillus solisilvae</name>
    <dbReference type="NCBI Taxonomy" id="2486751"/>
    <lineage>
        <taxon>Bacteria</taxon>
        <taxon>Bacillati</taxon>
        <taxon>Bacillota</taxon>
        <taxon>Bacilli</taxon>
        <taxon>Bacillales</taxon>
        <taxon>Paenibacillaceae</taxon>
        <taxon>Paenibacillus</taxon>
    </lineage>
</organism>